<dbReference type="GO" id="GO:0005634">
    <property type="term" value="C:nucleus"/>
    <property type="evidence" value="ECO:0007669"/>
    <property type="project" value="TreeGrafter"/>
</dbReference>
<dbReference type="EMBL" id="KZ992431">
    <property type="protein sequence ID" value="RKP10970.1"/>
    <property type="molecule type" value="Genomic_DNA"/>
</dbReference>
<accession>A0A4P9XZQ4</accession>
<dbReference type="PANTHER" id="PTHR21641">
    <property type="entry name" value="TRANSLATION INITIATION FACTOR-RELATED"/>
    <property type="match status" value="1"/>
</dbReference>
<evidence type="ECO:0000256" key="3">
    <source>
        <dbReference type="SAM" id="MobiDB-lite"/>
    </source>
</evidence>
<gene>
    <name evidence="5" type="ORF">THASP1DRAFT_27279</name>
</gene>
<feature type="compositionally biased region" description="Acidic residues" evidence="3">
    <location>
        <begin position="120"/>
        <end position="133"/>
    </location>
</feature>
<dbReference type="InterPro" id="IPR006196">
    <property type="entry name" value="RNA-binding_domain_S1_IF1"/>
</dbReference>
<evidence type="ECO:0000256" key="1">
    <source>
        <dbReference type="ARBA" id="ARBA00007340"/>
    </source>
</evidence>
<sequence length="155" mass="17934">MSRKKHTERWALEADPPLPDNVRYSVVRAQGTRGQSLHDVVFPDGRQGLCTLPPRFRNVLWVKRGHYLLVDLSEGEQRDNKIDGEIAFVLRPEQVRYIKKHGCWPTAFTTESTERTGSKEEEEEEEEDSDDDLFVNTNRRQQASDDDEASDEESD</sequence>
<evidence type="ECO:0000259" key="4">
    <source>
        <dbReference type="Pfam" id="PF01176"/>
    </source>
</evidence>
<dbReference type="SMART" id="SM00652">
    <property type="entry name" value="eIF1a"/>
    <property type="match status" value="1"/>
</dbReference>
<feature type="compositionally biased region" description="Acidic residues" evidence="3">
    <location>
        <begin position="144"/>
        <end position="155"/>
    </location>
</feature>
<dbReference type="Gene3D" id="2.40.50.140">
    <property type="entry name" value="Nucleic acid-binding proteins"/>
    <property type="match status" value="1"/>
</dbReference>
<organism evidence="5 6">
    <name type="scientific">Thamnocephalis sphaerospora</name>
    <dbReference type="NCBI Taxonomy" id="78915"/>
    <lineage>
        <taxon>Eukaryota</taxon>
        <taxon>Fungi</taxon>
        <taxon>Fungi incertae sedis</taxon>
        <taxon>Zoopagomycota</taxon>
        <taxon>Zoopagomycotina</taxon>
        <taxon>Zoopagomycetes</taxon>
        <taxon>Zoopagales</taxon>
        <taxon>Sigmoideomycetaceae</taxon>
        <taxon>Thamnocephalis</taxon>
    </lineage>
</organism>
<dbReference type="InterPro" id="IPR012340">
    <property type="entry name" value="NA-bd_OB-fold"/>
</dbReference>
<evidence type="ECO:0000256" key="2">
    <source>
        <dbReference type="ARBA" id="ARBA00022884"/>
    </source>
</evidence>
<dbReference type="GO" id="GO:0003743">
    <property type="term" value="F:translation initiation factor activity"/>
    <property type="evidence" value="ECO:0007669"/>
    <property type="project" value="InterPro"/>
</dbReference>
<dbReference type="GO" id="GO:0003723">
    <property type="term" value="F:RNA binding"/>
    <property type="evidence" value="ECO:0007669"/>
    <property type="project" value="UniProtKB-KW"/>
</dbReference>
<dbReference type="InterPro" id="IPR001253">
    <property type="entry name" value="TIF_eIF-1A"/>
</dbReference>
<dbReference type="Pfam" id="PF01176">
    <property type="entry name" value="eIF-1a"/>
    <property type="match status" value="1"/>
</dbReference>
<feature type="region of interest" description="Disordered" evidence="3">
    <location>
        <begin position="108"/>
        <end position="155"/>
    </location>
</feature>
<name>A0A4P9XZQ4_9FUNG</name>
<dbReference type="AlphaFoldDB" id="A0A4P9XZQ4"/>
<keyword evidence="6" id="KW-1185">Reference proteome</keyword>
<dbReference type="InterPro" id="IPR039294">
    <property type="entry name" value="EIF1AD"/>
</dbReference>
<dbReference type="PANTHER" id="PTHR21641:SF0">
    <property type="entry name" value="RNA-BINDING PROTEIN EIF1AD-RELATED"/>
    <property type="match status" value="1"/>
</dbReference>
<evidence type="ECO:0000313" key="5">
    <source>
        <dbReference type="EMBL" id="RKP10970.1"/>
    </source>
</evidence>
<feature type="domain" description="S1-like" evidence="4">
    <location>
        <begin position="27"/>
        <end position="88"/>
    </location>
</feature>
<dbReference type="OrthoDB" id="1738325at2759"/>
<comment type="similarity">
    <text evidence="1">Belongs to the EIF1AD family.</text>
</comment>
<dbReference type="Proteomes" id="UP000271241">
    <property type="component" value="Unassembled WGS sequence"/>
</dbReference>
<dbReference type="STRING" id="78915.A0A4P9XZQ4"/>
<reference evidence="6" key="1">
    <citation type="journal article" date="2018" name="Nat. Microbiol.">
        <title>Leveraging single-cell genomics to expand the fungal tree of life.</title>
        <authorList>
            <person name="Ahrendt S.R."/>
            <person name="Quandt C.A."/>
            <person name="Ciobanu D."/>
            <person name="Clum A."/>
            <person name="Salamov A."/>
            <person name="Andreopoulos B."/>
            <person name="Cheng J.F."/>
            <person name="Woyke T."/>
            <person name="Pelin A."/>
            <person name="Henrissat B."/>
            <person name="Reynolds N.K."/>
            <person name="Benny G.L."/>
            <person name="Smith M.E."/>
            <person name="James T.Y."/>
            <person name="Grigoriev I.V."/>
        </authorList>
    </citation>
    <scope>NUCLEOTIDE SEQUENCE [LARGE SCALE GENOMIC DNA]</scope>
    <source>
        <strain evidence="6">RSA 1356</strain>
    </source>
</reference>
<protein>
    <recommendedName>
        <fullName evidence="4">S1-like domain-containing protein</fullName>
    </recommendedName>
</protein>
<proteinExistence type="inferred from homology"/>
<evidence type="ECO:0000313" key="6">
    <source>
        <dbReference type="Proteomes" id="UP000271241"/>
    </source>
</evidence>
<dbReference type="SUPFAM" id="SSF50249">
    <property type="entry name" value="Nucleic acid-binding proteins"/>
    <property type="match status" value="1"/>
</dbReference>
<keyword evidence="2" id="KW-0694">RNA-binding</keyword>